<keyword evidence="2" id="KW-1185">Reference proteome</keyword>
<sequence length="267" mass="28743">MSFTPVLPLGGYAGWSLLKRTMTTQKAAFAAVSTSKREEEYFRANIGKIKTAEALVSDRKLLKVALGAFGLDADINSKAFIQKVLEGGTLKTGALANKLADKQYQAFSAGFGFGDFATPRTQLSTFADEILTAYKNRQFETAVGEQNDDMRLAMNVERELVTLAGKSTTEDAKWFTVMGSKPLRAVFEKAFGLPSSLAALDLDQQLSVFKSAANKAFGATSVSQFADTTKLDKLVKQFLIRSEVAAGMTSTSGASNALQLLQAMQGN</sequence>
<dbReference type="Gene3D" id="1.10.3700.10">
    <property type="entry name" value="AGR C 984p-like"/>
    <property type="match status" value="1"/>
</dbReference>
<dbReference type="EMBL" id="ACYY01000002">
    <property type="protein sequence ID" value="EEW26596.1"/>
    <property type="molecule type" value="Genomic_DNA"/>
</dbReference>
<dbReference type="Pfam" id="PF06748">
    <property type="entry name" value="DUF1217"/>
    <property type="match status" value="1"/>
</dbReference>
<comment type="caution">
    <text evidence="1">The sequence shown here is derived from an EMBL/GenBank/DDBJ whole genome shotgun (WGS) entry which is preliminary data.</text>
</comment>
<dbReference type="SUPFAM" id="SSF158837">
    <property type="entry name" value="AGR C 984p-like"/>
    <property type="match status" value="1"/>
</dbReference>
<evidence type="ECO:0000313" key="2">
    <source>
        <dbReference type="Proteomes" id="UP000010121"/>
    </source>
</evidence>
<dbReference type="STRING" id="371731.Rsw2DRAFT_0399"/>
<dbReference type="Proteomes" id="UP000010121">
    <property type="component" value="Unassembled WGS sequence"/>
</dbReference>
<proteinExistence type="predicted"/>
<dbReference type="AlphaFoldDB" id="C8RX71"/>
<reference evidence="1 2" key="1">
    <citation type="submission" date="2009-08" db="EMBL/GenBank/DDBJ databases">
        <title>The draft genome of Rhodobacter sp. SW2.</title>
        <authorList>
            <consortium name="US DOE Joint Genome Institute (JGI-PGF)"/>
            <person name="Lucas S."/>
            <person name="Copeland A."/>
            <person name="Lapidus A."/>
            <person name="Glavina del Rio T."/>
            <person name="Tice H."/>
            <person name="Bruce D."/>
            <person name="Goodwin L."/>
            <person name="Pitluck S."/>
            <person name="Larimer F."/>
            <person name="Land M.L."/>
            <person name="Hauser L."/>
            <person name="Emerson D."/>
        </authorList>
    </citation>
    <scope>NUCLEOTIDE SEQUENCE [LARGE SCALE GENOMIC DNA]</scope>
    <source>
        <strain evidence="1 2">SW2</strain>
    </source>
</reference>
<name>C8RX71_9RHOB</name>
<evidence type="ECO:0008006" key="3">
    <source>
        <dbReference type="Google" id="ProtNLM"/>
    </source>
</evidence>
<accession>C8RX71</accession>
<organism evidence="1 2">
    <name type="scientific">Rhodobacter ferrooxidans</name>
    <dbReference type="NCBI Taxonomy" id="371731"/>
    <lineage>
        <taxon>Bacteria</taxon>
        <taxon>Pseudomonadati</taxon>
        <taxon>Pseudomonadota</taxon>
        <taxon>Alphaproteobacteria</taxon>
        <taxon>Rhodobacterales</taxon>
        <taxon>Rhodobacter group</taxon>
        <taxon>Rhodobacter</taxon>
    </lineage>
</organism>
<dbReference type="OrthoDB" id="7824597at2"/>
<gene>
    <name evidence="1" type="ORF">Rsw2DRAFT_0399</name>
</gene>
<dbReference type="InterPro" id="IPR010626">
    <property type="entry name" value="DUF1217"/>
</dbReference>
<dbReference type="InterPro" id="IPR023157">
    <property type="entry name" value="AGR-C-984p-like_sf"/>
</dbReference>
<protein>
    <recommendedName>
        <fullName evidence="3">Flagellar protein</fullName>
    </recommendedName>
</protein>
<evidence type="ECO:0000313" key="1">
    <source>
        <dbReference type="EMBL" id="EEW26596.1"/>
    </source>
</evidence>
<dbReference type="eggNOG" id="ENOG502ZBJH">
    <property type="taxonomic scope" value="Bacteria"/>
</dbReference>